<accession>A0ABQ1KAU1</accession>
<evidence type="ECO:0000313" key="1">
    <source>
        <dbReference type="EMBL" id="GGB91069.1"/>
    </source>
</evidence>
<proteinExistence type="predicted"/>
<comment type="caution">
    <text evidence="1">The sequence shown here is derived from an EMBL/GenBank/DDBJ whole genome shotgun (WGS) entry which is preliminary data.</text>
</comment>
<gene>
    <name evidence="1" type="ORF">GCM10011572_11410</name>
</gene>
<dbReference type="Proteomes" id="UP000622638">
    <property type="component" value="Unassembled WGS sequence"/>
</dbReference>
<organism evidence="1 2">
    <name type="scientific">Pseudoduganella buxea</name>
    <dbReference type="NCBI Taxonomy" id="1949069"/>
    <lineage>
        <taxon>Bacteria</taxon>
        <taxon>Pseudomonadati</taxon>
        <taxon>Pseudomonadota</taxon>
        <taxon>Betaproteobacteria</taxon>
        <taxon>Burkholderiales</taxon>
        <taxon>Oxalobacteraceae</taxon>
        <taxon>Telluria group</taxon>
        <taxon>Pseudoduganella</taxon>
    </lineage>
</organism>
<sequence length="102" mass="11558">MRDVRTDFAVRDVRTDFAVRDVRTDFAVRDVRTDFAVRDVRTDCAMRGVRTDFAMRDVGRARPSCGTAFFIAVFARESCPKNGVCPHFWSNIRPGRGALRAA</sequence>
<name>A0ABQ1KAU1_9BURK</name>
<reference evidence="2" key="1">
    <citation type="journal article" date="2019" name="Int. J. Syst. Evol. Microbiol.">
        <title>The Global Catalogue of Microorganisms (GCM) 10K type strain sequencing project: providing services to taxonomists for standard genome sequencing and annotation.</title>
        <authorList>
            <consortium name="The Broad Institute Genomics Platform"/>
            <consortium name="The Broad Institute Genome Sequencing Center for Infectious Disease"/>
            <person name="Wu L."/>
            <person name="Ma J."/>
        </authorList>
    </citation>
    <scope>NUCLEOTIDE SEQUENCE [LARGE SCALE GENOMIC DNA]</scope>
    <source>
        <strain evidence="2">CGMCC 1.15931</strain>
    </source>
</reference>
<protein>
    <recommendedName>
        <fullName evidence="3">Pentapeptide repeat-containing protein</fullName>
    </recommendedName>
</protein>
<evidence type="ECO:0000313" key="2">
    <source>
        <dbReference type="Proteomes" id="UP000622638"/>
    </source>
</evidence>
<evidence type="ECO:0008006" key="3">
    <source>
        <dbReference type="Google" id="ProtNLM"/>
    </source>
</evidence>
<keyword evidence="2" id="KW-1185">Reference proteome</keyword>
<dbReference type="EMBL" id="BMKG01000003">
    <property type="protein sequence ID" value="GGB91069.1"/>
    <property type="molecule type" value="Genomic_DNA"/>
</dbReference>